<dbReference type="EMBL" id="JAAVJC010000295">
    <property type="protein sequence ID" value="NJQ17378.1"/>
    <property type="molecule type" value="Genomic_DNA"/>
</dbReference>
<feature type="compositionally biased region" description="Basic and acidic residues" evidence="1">
    <location>
        <begin position="54"/>
        <end position="64"/>
    </location>
</feature>
<protein>
    <recommendedName>
        <fullName evidence="4">RNA helicase</fullName>
    </recommendedName>
</protein>
<evidence type="ECO:0000256" key="1">
    <source>
        <dbReference type="SAM" id="MobiDB-lite"/>
    </source>
</evidence>
<accession>A0ABX1CE62</accession>
<sequence length="64" mass="6685">KRIFGKKARAENPETGVPPSLQKNGRDNMGSRWAKGVLRSGAGGGGGVTPPHPGGRDRPPVRGR</sequence>
<proteinExistence type="predicted"/>
<evidence type="ECO:0000313" key="2">
    <source>
        <dbReference type="EMBL" id="NJQ17378.1"/>
    </source>
</evidence>
<feature type="non-terminal residue" evidence="2">
    <location>
        <position position="1"/>
    </location>
</feature>
<evidence type="ECO:0008006" key="4">
    <source>
        <dbReference type="Google" id="ProtNLM"/>
    </source>
</evidence>
<keyword evidence="3" id="KW-1185">Reference proteome</keyword>
<dbReference type="RefSeq" id="WP_168090049.1">
    <property type="nucleotide sequence ID" value="NZ_JAAVJC010000295.1"/>
</dbReference>
<reference evidence="2 3" key="1">
    <citation type="submission" date="2020-03" db="EMBL/GenBank/DDBJ databases">
        <title>Draft genome of Streptomyces sp. ventii, isolated from the Axial Seamount in the Pacific Ocean, and resequencing of the two type strains Streptomyces lonarensis strain NCL 716 and Streptomyces bohaiensis strain 11A07.</title>
        <authorList>
            <person name="Loughran R.M."/>
            <person name="Pfannmuller K.M."/>
            <person name="Wasson B.J."/>
            <person name="Deadmond M.C."/>
            <person name="Paddock B.E."/>
            <person name="Koyack M.J."/>
            <person name="Gallegos D.A."/>
            <person name="Mitchell E.A."/>
            <person name="Ushijima B."/>
            <person name="Saw J.H."/>
            <person name="Mcphail K.L."/>
            <person name="Videau P."/>
        </authorList>
    </citation>
    <scope>NUCLEOTIDE SEQUENCE [LARGE SCALE GENOMIC DNA]</scope>
    <source>
        <strain evidence="2 3">11A07</strain>
    </source>
</reference>
<name>A0ABX1CE62_9ACTN</name>
<evidence type="ECO:0000313" key="3">
    <source>
        <dbReference type="Proteomes" id="UP000727056"/>
    </source>
</evidence>
<feature type="region of interest" description="Disordered" evidence="1">
    <location>
        <begin position="1"/>
        <end position="64"/>
    </location>
</feature>
<organism evidence="2 3">
    <name type="scientific">Streptomyces bohaiensis</name>
    <dbReference type="NCBI Taxonomy" id="1431344"/>
    <lineage>
        <taxon>Bacteria</taxon>
        <taxon>Bacillati</taxon>
        <taxon>Actinomycetota</taxon>
        <taxon>Actinomycetes</taxon>
        <taxon>Kitasatosporales</taxon>
        <taxon>Streptomycetaceae</taxon>
        <taxon>Streptomyces</taxon>
    </lineage>
</organism>
<dbReference type="Proteomes" id="UP000727056">
    <property type="component" value="Unassembled WGS sequence"/>
</dbReference>
<gene>
    <name evidence="2" type="ORF">HCN52_21190</name>
</gene>
<comment type="caution">
    <text evidence="2">The sequence shown here is derived from an EMBL/GenBank/DDBJ whole genome shotgun (WGS) entry which is preliminary data.</text>
</comment>